<dbReference type="SUPFAM" id="SSF50685">
    <property type="entry name" value="Barwin-like endoglucanases"/>
    <property type="match status" value="1"/>
</dbReference>
<accession>A0A179FI60</accession>
<comment type="caution">
    <text evidence="2">The sequence shown here is derived from an EMBL/GenBank/DDBJ whole genome shotgun (WGS) entry which is preliminary data.</text>
</comment>
<dbReference type="InterPro" id="IPR036908">
    <property type="entry name" value="RlpA-like_sf"/>
</dbReference>
<dbReference type="Gene3D" id="2.40.40.10">
    <property type="entry name" value="RlpA-like domain"/>
    <property type="match status" value="1"/>
</dbReference>
<dbReference type="AlphaFoldDB" id="A0A179FI60"/>
<evidence type="ECO:0000313" key="3">
    <source>
        <dbReference type="Proteomes" id="UP000078397"/>
    </source>
</evidence>
<dbReference type="Proteomes" id="UP000078397">
    <property type="component" value="Unassembled WGS sequence"/>
</dbReference>
<dbReference type="RefSeq" id="XP_018142560.1">
    <property type="nucleotide sequence ID" value="XM_018285428.1"/>
</dbReference>
<organism evidence="2 3">
    <name type="scientific">Pochonia chlamydosporia 170</name>
    <dbReference type="NCBI Taxonomy" id="1380566"/>
    <lineage>
        <taxon>Eukaryota</taxon>
        <taxon>Fungi</taxon>
        <taxon>Dikarya</taxon>
        <taxon>Ascomycota</taxon>
        <taxon>Pezizomycotina</taxon>
        <taxon>Sordariomycetes</taxon>
        <taxon>Hypocreomycetidae</taxon>
        <taxon>Hypocreales</taxon>
        <taxon>Clavicipitaceae</taxon>
        <taxon>Pochonia</taxon>
    </lineage>
</organism>
<feature type="signal peptide" evidence="1">
    <location>
        <begin position="1"/>
        <end position="18"/>
    </location>
</feature>
<evidence type="ECO:0000256" key="1">
    <source>
        <dbReference type="SAM" id="SignalP"/>
    </source>
</evidence>
<dbReference type="OrthoDB" id="623670at2759"/>
<dbReference type="GeneID" id="28849422"/>
<dbReference type="CDD" id="cd22191">
    <property type="entry name" value="DPBB_RlpA_EXP_N-like"/>
    <property type="match status" value="1"/>
</dbReference>
<dbReference type="KEGG" id="pchm:VFPPC_06386"/>
<reference evidence="2 3" key="1">
    <citation type="journal article" date="2016" name="PLoS Pathog.">
        <title>Biosynthesis of antibiotic leucinostatins in bio-control fungus Purpureocillium lilacinum and their inhibition on phytophthora revealed by genome mining.</title>
        <authorList>
            <person name="Wang G."/>
            <person name="Liu Z."/>
            <person name="Lin R."/>
            <person name="Li E."/>
            <person name="Mao Z."/>
            <person name="Ling J."/>
            <person name="Yang Y."/>
            <person name="Yin W.B."/>
            <person name="Xie B."/>
        </authorList>
    </citation>
    <scope>NUCLEOTIDE SEQUENCE [LARGE SCALE GENOMIC DNA]</scope>
    <source>
        <strain evidence="2">170</strain>
    </source>
</reference>
<keyword evidence="1" id="KW-0732">Signal</keyword>
<keyword evidence="3" id="KW-1185">Reference proteome</keyword>
<evidence type="ECO:0000313" key="2">
    <source>
        <dbReference type="EMBL" id="OAQ65246.1"/>
    </source>
</evidence>
<dbReference type="EMBL" id="LSBJ02000005">
    <property type="protein sequence ID" value="OAQ65246.1"/>
    <property type="molecule type" value="Genomic_DNA"/>
</dbReference>
<protein>
    <submittedName>
        <fullName evidence="2">Uncharacterized protein</fullName>
    </submittedName>
</protein>
<name>A0A179FI60_METCM</name>
<gene>
    <name evidence="2" type="ORF">VFPPC_06386</name>
</gene>
<proteinExistence type="predicted"/>
<sequence length="150" mass="16256">MHFSAPLAILGLAMTASAAPSSENTARAVVSGNNQNGSIYRFGSPTECRQIFRQYGACGISTYFKNVDPNASLVAMPAEVFDRYGAAQNNKLCGKTITMTRNGVTRKAVVADRNLSNDHSIDMCLDMWQAFGGRDNDGTVIHGFKWTVNI</sequence>
<feature type="chain" id="PRO_5008101712" evidence="1">
    <location>
        <begin position="19"/>
        <end position="150"/>
    </location>
</feature>